<keyword evidence="2" id="KW-1003">Cell membrane</keyword>
<evidence type="ECO:0000313" key="8">
    <source>
        <dbReference type="EMBL" id="MBC3844857.1"/>
    </source>
</evidence>
<dbReference type="InterPro" id="IPR050250">
    <property type="entry name" value="Macrolide_Exporter_MacB"/>
</dbReference>
<keyword evidence="3 6" id="KW-0812">Transmembrane</keyword>
<evidence type="ECO:0000313" key="9">
    <source>
        <dbReference type="Proteomes" id="UP000607435"/>
    </source>
</evidence>
<feature type="transmembrane region" description="Helical" evidence="6">
    <location>
        <begin position="761"/>
        <end position="781"/>
    </location>
</feature>
<dbReference type="Proteomes" id="UP000607435">
    <property type="component" value="Unassembled WGS sequence"/>
</dbReference>
<dbReference type="InterPro" id="IPR025857">
    <property type="entry name" value="MacB_PCD"/>
</dbReference>
<comment type="caution">
    <text evidence="8">The sequence shown here is derived from an EMBL/GenBank/DDBJ whole genome shotgun (WGS) entry which is preliminary data.</text>
</comment>
<feature type="transmembrane region" description="Helical" evidence="6">
    <location>
        <begin position="339"/>
        <end position="359"/>
    </location>
</feature>
<evidence type="ECO:0000256" key="2">
    <source>
        <dbReference type="ARBA" id="ARBA00022475"/>
    </source>
</evidence>
<protein>
    <submittedName>
        <fullName evidence="8">ABC transporter permease</fullName>
    </submittedName>
</protein>
<dbReference type="InterPro" id="IPR000014">
    <property type="entry name" value="PAS"/>
</dbReference>
<keyword evidence="9" id="KW-1185">Reference proteome</keyword>
<evidence type="ECO:0000256" key="4">
    <source>
        <dbReference type="ARBA" id="ARBA00022989"/>
    </source>
</evidence>
<feature type="transmembrane region" description="Helical" evidence="6">
    <location>
        <begin position="371"/>
        <end position="398"/>
    </location>
</feature>
<evidence type="ECO:0000256" key="6">
    <source>
        <dbReference type="SAM" id="Phobius"/>
    </source>
</evidence>
<evidence type="ECO:0000256" key="1">
    <source>
        <dbReference type="ARBA" id="ARBA00004651"/>
    </source>
</evidence>
<comment type="subcellular location">
    <subcellularLocation>
        <location evidence="1">Cell membrane</location>
        <topology evidence="1">Multi-pass membrane protein</topology>
    </subcellularLocation>
</comment>
<feature type="transmembrane region" description="Helical" evidence="6">
    <location>
        <begin position="286"/>
        <end position="304"/>
    </location>
</feature>
<gene>
    <name evidence="8" type="ORF">H6H04_00565</name>
</gene>
<reference evidence="8 9" key="1">
    <citation type="submission" date="2020-08" db="EMBL/GenBank/DDBJ databases">
        <title>Winogradskyella ouciana sp. nov., isolated from the hadal seawater of the Mariana Trench.</title>
        <authorList>
            <person name="He X."/>
        </authorList>
    </citation>
    <scope>NUCLEOTIDE SEQUENCE [LARGE SCALE GENOMIC DNA]</scope>
    <source>
        <strain evidence="8 9">KCTC 22026</strain>
    </source>
</reference>
<dbReference type="InterPro" id="IPR003838">
    <property type="entry name" value="ABC3_permease_C"/>
</dbReference>
<dbReference type="RefSeq" id="WP_186843999.1">
    <property type="nucleotide sequence ID" value="NZ_JACOME010000001.1"/>
</dbReference>
<name>A0ABR6XWI3_9FLAO</name>
<dbReference type="PROSITE" id="PS50112">
    <property type="entry name" value="PAS"/>
    <property type="match status" value="1"/>
</dbReference>
<feature type="transmembrane region" description="Helical" evidence="6">
    <location>
        <begin position="21"/>
        <end position="41"/>
    </location>
</feature>
<dbReference type="Pfam" id="PF02687">
    <property type="entry name" value="FtsX"/>
    <property type="match status" value="2"/>
</dbReference>
<dbReference type="PANTHER" id="PTHR30572">
    <property type="entry name" value="MEMBRANE COMPONENT OF TRANSPORTER-RELATED"/>
    <property type="match status" value="1"/>
</dbReference>
<accession>A0ABR6XWI3</accession>
<sequence>MIKSYIKIAWRNIKGSPLFSSINVLGLTLGLTITTLLFAFVQHENSFNSMFSHKDQIHRVLVETAESYNNKTYATAPAMVAPTSIEEIPEVLDAVRFLKHGFGEAAYISTGSSEFIESSLYYADSSLFKIFDLKLTQGIAKEALTKPNTAIVSKSTANRYFGTDQVIGKIFKVDDRLNIEITGVFDDLPANTTLDANVYVSFATSFFSRQPTWSNSSLETYLLLAEGTNVSALKSKMQTMLDKFVEKDAQWYTLNVQPLNQVHLYSNQIENAYSSRKGSIEQVKSLSWLALLILVIACINYMNLTTARSQKRSREVGVSKTLGASVSNLITRFYAETGLITAISIVFGVLLALLCLPYFNQISGKEIPSSMLWSGTFIVSLIVIWAITTLLAGSYPAIYMSNLSAKKILSGGKIGSFWATRVRKGLVVAQFGASTILIIGVIVIYNQLKYIQEKDLGFNSEQIMAISVNGINEASNVDLLKLELGKLPMVSNAGAAQGYPGKTVSGRMVQNPLEDDGGLAVQTNRIEAKAIELMELNFVAGKNLPEIKAEGDSLVDVVINKKIADYLGYTPEEAIGKPIQMLPSHNSFIVGVVDDFNFASLREPIGAYAFHNYSSERKEYMLVKMSVTDLSQNLMSIENSFKKIAPNVPFDYSFLDKNIEKLYLEEKQTASIGMIFSLLAVFVACLGLFGLAAFTAEQRDKEIGIRKVLGATVTGIVKLLSIDFIKLVAIALIIAFPLAYYIMNNWLQDFAYRITISWHPFVFTAICALGIAMITVSFQAIKAAVSNPIDSLKTE</sequence>
<feature type="transmembrane region" description="Helical" evidence="6">
    <location>
        <begin position="672"/>
        <end position="696"/>
    </location>
</feature>
<organism evidence="8 9">
    <name type="scientific">Winogradskyella echinorum</name>
    <dbReference type="NCBI Taxonomy" id="538189"/>
    <lineage>
        <taxon>Bacteria</taxon>
        <taxon>Pseudomonadati</taxon>
        <taxon>Bacteroidota</taxon>
        <taxon>Flavobacteriia</taxon>
        <taxon>Flavobacteriales</taxon>
        <taxon>Flavobacteriaceae</taxon>
        <taxon>Winogradskyella</taxon>
    </lineage>
</organism>
<dbReference type="Pfam" id="PF12704">
    <property type="entry name" value="MacB_PCD"/>
    <property type="match status" value="1"/>
</dbReference>
<proteinExistence type="predicted"/>
<feature type="transmembrane region" description="Helical" evidence="6">
    <location>
        <begin position="708"/>
        <end position="741"/>
    </location>
</feature>
<evidence type="ECO:0000256" key="5">
    <source>
        <dbReference type="ARBA" id="ARBA00023136"/>
    </source>
</evidence>
<evidence type="ECO:0000256" key="3">
    <source>
        <dbReference type="ARBA" id="ARBA00022692"/>
    </source>
</evidence>
<dbReference type="EMBL" id="JACOME010000001">
    <property type="protein sequence ID" value="MBC3844857.1"/>
    <property type="molecule type" value="Genomic_DNA"/>
</dbReference>
<feature type="domain" description="PAS" evidence="7">
    <location>
        <begin position="559"/>
        <end position="577"/>
    </location>
</feature>
<keyword evidence="5 6" id="KW-0472">Membrane</keyword>
<dbReference type="PANTHER" id="PTHR30572:SF18">
    <property type="entry name" value="ABC-TYPE MACROLIDE FAMILY EXPORT SYSTEM PERMEASE COMPONENT 2"/>
    <property type="match status" value="1"/>
</dbReference>
<evidence type="ECO:0000259" key="7">
    <source>
        <dbReference type="PROSITE" id="PS50112"/>
    </source>
</evidence>
<keyword evidence="4 6" id="KW-1133">Transmembrane helix</keyword>
<feature type="transmembrane region" description="Helical" evidence="6">
    <location>
        <begin position="426"/>
        <end position="445"/>
    </location>
</feature>